<gene>
    <name evidence="3" type="ORF">T9R20_14270</name>
</gene>
<dbReference type="Gene3D" id="3.90.190.10">
    <property type="entry name" value="Protein tyrosine phosphatase superfamily"/>
    <property type="match status" value="1"/>
</dbReference>
<evidence type="ECO:0000313" key="4">
    <source>
        <dbReference type="Proteomes" id="UP001324533"/>
    </source>
</evidence>
<reference evidence="3 4" key="1">
    <citation type="submission" date="2023-06" db="EMBL/GenBank/DDBJ databases">
        <title>Rock-solubilizing bacteria, Microbacterium invictum, promotes re-establishment of vegetation in rocky wasteland by accelerating rock bio-weathering and reshaping soil bacterial community.</title>
        <authorList>
            <person name="Liu C."/>
        </authorList>
    </citation>
    <scope>NUCLEOTIDE SEQUENCE [LARGE SCALE GENOMIC DNA]</scope>
    <source>
        <strain evidence="3 4">X-18</strain>
    </source>
</reference>
<dbReference type="InterPro" id="IPR029021">
    <property type="entry name" value="Prot-tyrosine_phosphatase-like"/>
</dbReference>
<dbReference type="InterPro" id="IPR000242">
    <property type="entry name" value="PTP_cat"/>
</dbReference>
<proteinExistence type="predicted"/>
<feature type="domain" description="Tyrosine specific protein phosphatases" evidence="2">
    <location>
        <begin position="105"/>
        <end position="172"/>
    </location>
</feature>
<dbReference type="RefSeq" id="WP_322409974.1">
    <property type="nucleotide sequence ID" value="NZ_CP139779.1"/>
</dbReference>
<evidence type="ECO:0000313" key="3">
    <source>
        <dbReference type="EMBL" id="WQB69847.1"/>
    </source>
</evidence>
<feature type="region of interest" description="Disordered" evidence="1">
    <location>
        <begin position="1"/>
        <end position="35"/>
    </location>
</feature>
<sequence length="181" mass="19778">MTTTSGDDASGIPSPGRDHPHRGPGPISARMTPMSPRMTPWWPDLTGVVTLPSGRQIRGRGLRGGSTDVGPLPDFGVYLTARLHEERWPSRWVAWPDFRLPRTPSDAIDALREAYDRAATDRVEIACDGGTGRTGTALALLARFDGVPAGEAVAWVRATYRPGAVETPWQRRFVRRVPLSV</sequence>
<organism evidence="3 4">
    <name type="scientific">Microbacterium invictum</name>
    <dbReference type="NCBI Taxonomy" id="515415"/>
    <lineage>
        <taxon>Bacteria</taxon>
        <taxon>Bacillati</taxon>
        <taxon>Actinomycetota</taxon>
        <taxon>Actinomycetes</taxon>
        <taxon>Micrococcales</taxon>
        <taxon>Microbacteriaceae</taxon>
        <taxon>Microbacterium</taxon>
    </lineage>
</organism>
<keyword evidence="4" id="KW-1185">Reference proteome</keyword>
<name>A0ABZ0VDG5_9MICO</name>
<dbReference type="PROSITE" id="PS50056">
    <property type="entry name" value="TYR_PHOSPHATASE_2"/>
    <property type="match status" value="1"/>
</dbReference>
<dbReference type="Proteomes" id="UP001324533">
    <property type="component" value="Chromosome"/>
</dbReference>
<dbReference type="SUPFAM" id="SSF52799">
    <property type="entry name" value="(Phosphotyrosine protein) phosphatases II"/>
    <property type="match status" value="1"/>
</dbReference>
<dbReference type="InterPro" id="IPR000387">
    <property type="entry name" value="Tyr_Pase_dom"/>
</dbReference>
<protein>
    <submittedName>
        <fullName evidence="3">Protein-tyrosine phosphatase family protein</fullName>
    </submittedName>
</protein>
<evidence type="ECO:0000259" key="2">
    <source>
        <dbReference type="PROSITE" id="PS50056"/>
    </source>
</evidence>
<accession>A0ABZ0VDG5</accession>
<evidence type="ECO:0000256" key="1">
    <source>
        <dbReference type="SAM" id="MobiDB-lite"/>
    </source>
</evidence>
<dbReference type="EMBL" id="CP139779">
    <property type="protein sequence ID" value="WQB69847.1"/>
    <property type="molecule type" value="Genomic_DNA"/>
</dbReference>
<dbReference type="Pfam" id="PF00102">
    <property type="entry name" value="Y_phosphatase"/>
    <property type="match status" value="1"/>
</dbReference>